<proteinExistence type="predicted"/>
<evidence type="ECO:0000313" key="1">
    <source>
        <dbReference type="EMBL" id="KAJ4253860.1"/>
    </source>
</evidence>
<dbReference type="OrthoDB" id="5010675at2759"/>
<evidence type="ECO:0000313" key="2">
    <source>
        <dbReference type="Proteomes" id="UP001152049"/>
    </source>
</evidence>
<organism evidence="1 2">
    <name type="scientific">Fusarium torreyae</name>
    <dbReference type="NCBI Taxonomy" id="1237075"/>
    <lineage>
        <taxon>Eukaryota</taxon>
        <taxon>Fungi</taxon>
        <taxon>Dikarya</taxon>
        <taxon>Ascomycota</taxon>
        <taxon>Pezizomycotina</taxon>
        <taxon>Sordariomycetes</taxon>
        <taxon>Hypocreomycetidae</taxon>
        <taxon>Hypocreales</taxon>
        <taxon>Nectriaceae</taxon>
        <taxon>Fusarium</taxon>
    </lineage>
</organism>
<evidence type="ECO:0008006" key="3">
    <source>
        <dbReference type="Google" id="ProtNLM"/>
    </source>
</evidence>
<accession>A0A9W8VBN5</accession>
<dbReference type="EMBL" id="JAOQAZ010000023">
    <property type="protein sequence ID" value="KAJ4253860.1"/>
    <property type="molecule type" value="Genomic_DNA"/>
</dbReference>
<comment type="caution">
    <text evidence="1">The sequence shown here is derived from an EMBL/GenBank/DDBJ whole genome shotgun (WGS) entry which is preliminary data.</text>
</comment>
<dbReference type="Proteomes" id="UP001152049">
    <property type="component" value="Unassembled WGS sequence"/>
</dbReference>
<protein>
    <recommendedName>
        <fullName evidence="3">F-box domain-containing protein</fullName>
    </recommendedName>
</protein>
<sequence length="512" mass="58635">MVNESPSPKDRSNFMRLPTEILVEIVSTIAESTNFPERGPFSVSYYQLKTLRLTHRRFARLDYINTILFNSIQLEPTPASLTTIKRGDLTHLAEFVRTITFITPPSWMLPFGTFRHILESSSTEEEKPNISERQLVDDYKAYMRHARGAQALLEDANSELEVVWTEVLKTIGSRLSEIQMRSPECYDMRRVEYFDTPSDTNRELPYRLEPHEHHDNEHRYGCKNANAVPGDRLFVTVLSCLAASNVAVPKMTIRQYMTGTVECSDIPGWQHLDLRLEKLDFCLEIICNSNNLAEGCLISAPRLEDEEVRPKSSKIIHDLVDKCHNTLQDLTLGGMGAIEWPTKPPPHDLPALQSLAYNSGRINPYLLRDWIARMPMLRYLELNGSLSGDLGYIEWRHLFDAVRDHPNVVGPNPKGLYVSLDQIETCDWTEMTYCEVVCQDTSIATGTIPRHIATNRYARNTELDDLLNCDLGLEKHFYGVPFKHNHPLRYLLDDWEEGMSDSDSGDEEEDGE</sequence>
<gene>
    <name evidence="1" type="ORF">NW762_010255</name>
</gene>
<dbReference type="AlphaFoldDB" id="A0A9W8VBN5"/>
<keyword evidence="2" id="KW-1185">Reference proteome</keyword>
<reference evidence="1" key="1">
    <citation type="submission" date="2022-09" db="EMBL/GenBank/DDBJ databases">
        <title>Fusarium specimens isolated from Avocado Roots.</title>
        <authorList>
            <person name="Stajich J."/>
            <person name="Roper C."/>
            <person name="Heimlech-Rivalta G."/>
        </authorList>
    </citation>
    <scope>NUCLEOTIDE SEQUENCE</scope>
    <source>
        <strain evidence="1">CF00136</strain>
    </source>
</reference>
<name>A0A9W8VBN5_9HYPO</name>